<gene>
    <name evidence="3" type="ORF">C9I99_01940</name>
</gene>
<evidence type="ECO:0000313" key="4">
    <source>
        <dbReference type="Proteomes" id="UP000241222"/>
    </source>
</evidence>
<dbReference type="Gene3D" id="3.60.15.10">
    <property type="entry name" value="Ribonuclease Z/Hydroxyacylglutathione hydrolase-like"/>
    <property type="match status" value="1"/>
</dbReference>
<keyword evidence="3" id="KW-0378">Hydrolase</keyword>
<keyword evidence="4" id="KW-1185">Reference proteome</keyword>
<dbReference type="GO" id="GO:0006749">
    <property type="term" value="P:glutathione metabolic process"/>
    <property type="evidence" value="ECO:0007669"/>
    <property type="project" value="InterPro"/>
</dbReference>
<dbReference type="Proteomes" id="UP000241222">
    <property type="component" value="Unassembled WGS sequence"/>
</dbReference>
<dbReference type="GO" id="GO:0046872">
    <property type="term" value="F:metal ion binding"/>
    <property type="evidence" value="ECO:0007669"/>
    <property type="project" value="UniProtKB-KW"/>
</dbReference>
<dbReference type="PANTHER" id="PTHR43084">
    <property type="entry name" value="PERSULFIDE DIOXYGENASE ETHE1"/>
    <property type="match status" value="1"/>
</dbReference>
<dbReference type="GO" id="GO:0050313">
    <property type="term" value="F:sulfur dioxygenase activity"/>
    <property type="evidence" value="ECO:0007669"/>
    <property type="project" value="InterPro"/>
</dbReference>
<evidence type="ECO:0000259" key="2">
    <source>
        <dbReference type="SMART" id="SM00849"/>
    </source>
</evidence>
<name>A0A2T3J3H9_9GAMM</name>
<dbReference type="InterPro" id="IPR051682">
    <property type="entry name" value="Mito_Persulfide_Diox"/>
</dbReference>
<dbReference type="InterPro" id="IPR044528">
    <property type="entry name" value="POD-like_MBL-fold"/>
</dbReference>
<dbReference type="GO" id="GO:0016787">
    <property type="term" value="F:hydrolase activity"/>
    <property type="evidence" value="ECO:0007669"/>
    <property type="project" value="UniProtKB-KW"/>
</dbReference>
<dbReference type="InterPro" id="IPR001279">
    <property type="entry name" value="Metallo-B-lactamas"/>
</dbReference>
<dbReference type="InterPro" id="IPR036866">
    <property type="entry name" value="RibonucZ/Hydroxyglut_hydro"/>
</dbReference>
<proteinExistence type="predicted"/>
<dbReference type="SMART" id="SM00849">
    <property type="entry name" value="Lactamase_B"/>
    <property type="match status" value="1"/>
</dbReference>
<dbReference type="OrthoDB" id="9784009at2"/>
<dbReference type="GO" id="GO:0070813">
    <property type="term" value="P:hydrogen sulfide metabolic process"/>
    <property type="evidence" value="ECO:0007669"/>
    <property type="project" value="TreeGrafter"/>
</dbReference>
<sequence length="281" mass="31150">MTAIIEAFFHKPTSTLSYVVYDMTGGHCAVIDSVLDFDLSSGIVSTEFADQIIDFIRSNQLTLDWILETHAHADHLTAASYIKSKLGGVIAAGGHIVDVQATFESILVMDDDGVQSRNSFDHRFQDKEEFSVGMLTAEVLETPGHTSDSVTYLVDEDAFIGDTLFMPDFGSARCDFPGGDAKQLFASIQRIYALPDSTRIFVCHDYQPGGRELQYQTTVGVSKADNIHITGDTPEREFVQFRSERDKQLNVPKLLYPAIQVNIRAGQLPKAFIKIPISKTF</sequence>
<feature type="domain" description="Metallo-beta-lactamase" evidence="2">
    <location>
        <begin position="14"/>
        <end position="204"/>
    </location>
</feature>
<dbReference type="SUPFAM" id="SSF56281">
    <property type="entry name" value="Metallo-hydrolase/oxidoreductase"/>
    <property type="match status" value="1"/>
</dbReference>
<dbReference type="PANTHER" id="PTHR43084:SF1">
    <property type="entry name" value="PERSULFIDE DIOXYGENASE ETHE1, MITOCHONDRIAL"/>
    <property type="match status" value="1"/>
</dbReference>
<reference evidence="3 4" key="1">
    <citation type="submission" date="2018-03" db="EMBL/GenBank/DDBJ databases">
        <title>Whole genome sequencing of Histamine producing bacteria.</title>
        <authorList>
            <person name="Butler K."/>
        </authorList>
    </citation>
    <scope>NUCLEOTIDE SEQUENCE [LARGE SCALE GENOMIC DNA]</scope>
    <source>
        <strain evidence="3 4">JCM 13586</strain>
    </source>
</reference>
<evidence type="ECO:0000256" key="1">
    <source>
        <dbReference type="ARBA" id="ARBA00022723"/>
    </source>
</evidence>
<organism evidence="3 4">
    <name type="scientific">Photobacterium lutimaris</name>
    <dbReference type="NCBI Taxonomy" id="388278"/>
    <lineage>
        <taxon>Bacteria</taxon>
        <taxon>Pseudomonadati</taxon>
        <taxon>Pseudomonadota</taxon>
        <taxon>Gammaproteobacteria</taxon>
        <taxon>Vibrionales</taxon>
        <taxon>Vibrionaceae</taxon>
        <taxon>Photobacterium</taxon>
    </lineage>
</organism>
<comment type="caution">
    <text evidence="3">The sequence shown here is derived from an EMBL/GenBank/DDBJ whole genome shotgun (WGS) entry which is preliminary data.</text>
</comment>
<protein>
    <submittedName>
        <fullName evidence="3">MBL fold metallo-hydrolase</fullName>
    </submittedName>
</protein>
<dbReference type="EMBL" id="PYMH01000001">
    <property type="protein sequence ID" value="PSU35803.1"/>
    <property type="molecule type" value="Genomic_DNA"/>
</dbReference>
<dbReference type="AlphaFoldDB" id="A0A2T3J3H9"/>
<dbReference type="CDD" id="cd07724">
    <property type="entry name" value="POD-like_MBL-fold"/>
    <property type="match status" value="1"/>
</dbReference>
<accession>A0A2T3J3H9</accession>
<evidence type="ECO:0000313" key="3">
    <source>
        <dbReference type="EMBL" id="PSU35803.1"/>
    </source>
</evidence>
<keyword evidence="1" id="KW-0479">Metal-binding</keyword>
<dbReference type="Pfam" id="PF00753">
    <property type="entry name" value="Lactamase_B"/>
    <property type="match status" value="1"/>
</dbReference>